<dbReference type="OrthoDB" id="10260017at2759"/>
<dbReference type="STRING" id="1448308.A0A2T2NJ97"/>
<sequence length="314" mass="35527">MASVLTSEQLSEFLRYIGLPQRYHLESDPPRDLAFLKALHIHTISTVPYENLSLHYSKTHTISTDPQDAFQKVVGDGRGRGGYCMELSLLFNHILRGLGFKAYTAGVRIRLRENGVPAGDYIGWVHVVNIVTLANGNKYMLDVGFGGDGATQPIPLIHDHPLTNLGLQENRLIHDHIPQQVDRSSHTKIWIYQYRNGPEKPWNSFYAFPELEFLEADFKILNWFTGSSPDSFQTYNAIVVKFLRTPNWDEEESVILGKRMLVNGIIKENLGGRTQIVQECRSEDERVEALQKHFGISLTAEEKAGIIGHVTSLD</sequence>
<dbReference type="Proteomes" id="UP000240883">
    <property type="component" value="Unassembled WGS sequence"/>
</dbReference>
<dbReference type="GO" id="GO:0016407">
    <property type="term" value="F:acetyltransferase activity"/>
    <property type="evidence" value="ECO:0007669"/>
    <property type="project" value="InterPro"/>
</dbReference>
<reference evidence="2 3" key="1">
    <citation type="journal article" date="2018" name="Front. Microbiol.">
        <title>Genome-Wide Analysis of Corynespora cassiicola Leaf Fall Disease Putative Effectors.</title>
        <authorList>
            <person name="Lopez D."/>
            <person name="Ribeiro S."/>
            <person name="Label P."/>
            <person name="Fumanal B."/>
            <person name="Venisse J.S."/>
            <person name="Kohler A."/>
            <person name="de Oliveira R.R."/>
            <person name="Labutti K."/>
            <person name="Lipzen A."/>
            <person name="Lail K."/>
            <person name="Bauer D."/>
            <person name="Ohm R.A."/>
            <person name="Barry K.W."/>
            <person name="Spatafora J."/>
            <person name="Grigoriev I.V."/>
            <person name="Martin F.M."/>
            <person name="Pujade-Renaud V."/>
        </authorList>
    </citation>
    <scope>NUCLEOTIDE SEQUENCE [LARGE SCALE GENOMIC DNA]</scope>
    <source>
        <strain evidence="2 3">Philippines</strain>
    </source>
</reference>
<proteinExistence type="inferred from homology"/>
<organism evidence="2 3">
    <name type="scientific">Corynespora cassiicola Philippines</name>
    <dbReference type="NCBI Taxonomy" id="1448308"/>
    <lineage>
        <taxon>Eukaryota</taxon>
        <taxon>Fungi</taxon>
        <taxon>Dikarya</taxon>
        <taxon>Ascomycota</taxon>
        <taxon>Pezizomycotina</taxon>
        <taxon>Dothideomycetes</taxon>
        <taxon>Pleosporomycetidae</taxon>
        <taxon>Pleosporales</taxon>
        <taxon>Corynesporascaceae</taxon>
        <taxon>Corynespora</taxon>
    </lineage>
</organism>
<dbReference type="AlphaFoldDB" id="A0A2T2NJ97"/>
<keyword evidence="3" id="KW-1185">Reference proteome</keyword>
<evidence type="ECO:0000313" key="3">
    <source>
        <dbReference type="Proteomes" id="UP000240883"/>
    </source>
</evidence>
<evidence type="ECO:0000313" key="2">
    <source>
        <dbReference type="EMBL" id="PSN65326.1"/>
    </source>
</evidence>
<gene>
    <name evidence="2" type="ORF">BS50DRAFT_527630</name>
</gene>
<protein>
    <submittedName>
        <fullName evidence="2">Arylamine N-acetyltransferase 2</fullName>
    </submittedName>
</protein>
<dbReference type="PANTHER" id="PTHR11786:SF0">
    <property type="entry name" value="ARYLAMINE N-ACETYLTRANSFERASE 4-RELATED"/>
    <property type="match status" value="1"/>
</dbReference>
<dbReference type="EMBL" id="KZ678137">
    <property type="protein sequence ID" value="PSN65326.1"/>
    <property type="molecule type" value="Genomic_DNA"/>
</dbReference>
<dbReference type="InterPro" id="IPR053710">
    <property type="entry name" value="Arylamine_NAT_domain_sf"/>
</dbReference>
<dbReference type="Pfam" id="PF00797">
    <property type="entry name" value="Acetyltransf_2"/>
    <property type="match status" value="1"/>
</dbReference>
<dbReference type="InterPro" id="IPR001447">
    <property type="entry name" value="Arylamine_N-AcTrfase"/>
</dbReference>
<evidence type="ECO:0000256" key="1">
    <source>
        <dbReference type="ARBA" id="ARBA00006547"/>
    </source>
</evidence>
<dbReference type="Gene3D" id="3.30.2140.20">
    <property type="match status" value="1"/>
</dbReference>
<dbReference type="PANTHER" id="PTHR11786">
    <property type="entry name" value="N-HYDROXYARYLAMINE O-ACETYLTRANSFERASE"/>
    <property type="match status" value="1"/>
</dbReference>
<name>A0A2T2NJ97_CORCC</name>
<dbReference type="InterPro" id="IPR038765">
    <property type="entry name" value="Papain-like_cys_pep_sf"/>
</dbReference>
<comment type="similarity">
    <text evidence="1">Belongs to the arylamine N-acetyltransferase family.</text>
</comment>
<keyword evidence="2" id="KW-0808">Transferase</keyword>
<dbReference type="SUPFAM" id="SSF54001">
    <property type="entry name" value="Cysteine proteinases"/>
    <property type="match status" value="1"/>
</dbReference>
<accession>A0A2T2NJ97</accession>